<dbReference type="Pfam" id="PF00563">
    <property type="entry name" value="EAL"/>
    <property type="match status" value="1"/>
</dbReference>
<dbReference type="InterPro" id="IPR011006">
    <property type="entry name" value="CheY-like_superfamily"/>
</dbReference>
<dbReference type="Pfam" id="PF00072">
    <property type="entry name" value="Response_reg"/>
    <property type="match status" value="1"/>
</dbReference>
<dbReference type="Gene3D" id="3.40.50.2300">
    <property type="match status" value="1"/>
</dbReference>
<reference evidence="7" key="1">
    <citation type="submission" date="2020-10" db="EMBL/GenBank/DDBJ databases">
        <authorList>
            <person name="Castelo-Branco R."/>
            <person name="Eusebio N."/>
            <person name="Adriana R."/>
            <person name="Vieira A."/>
            <person name="Brugerolle De Fraissinette N."/>
            <person name="Rezende De Castro R."/>
            <person name="Schneider M.P."/>
            <person name="Vasconcelos V."/>
            <person name="Leao P.N."/>
        </authorList>
    </citation>
    <scope>NUCLEOTIDE SEQUENCE</scope>
    <source>
        <strain evidence="7">LEGE 11467</strain>
    </source>
</reference>
<dbReference type="EMBL" id="JADEXN010000274">
    <property type="protein sequence ID" value="MBE9041968.1"/>
    <property type="molecule type" value="Genomic_DNA"/>
</dbReference>
<organism evidence="7 8">
    <name type="scientific">Zarconia navalis LEGE 11467</name>
    <dbReference type="NCBI Taxonomy" id="1828826"/>
    <lineage>
        <taxon>Bacteria</taxon>
        <taxon>Bacillati</taxon>
        <taxon>Cyanobacteriota</taxon>
        <taxon>Cyanophyceae</taxon>
        <taxon>Oscillatoriophycideae</taxon>
        <taxon>Oscillatoriales</taxon>
        <taxon>Oscillatoriales incertae sedis</taxon>
        <taxon>Zarconia</taxon>
        <taxon>Zarconia navalis</taxon>
    </lineage>
</organism>
<dbReference type="PANTHER" id="PTHR44757">
    <property type="entry name" value="DIGUANYLATE CYCLASE DGCP"/>
    <property type="match status" value="1"/>
</dbReference>
<accession>A0A928W152</accession>
<feature type="domain" description="Response regulatory" evidence="3">
    <location>
        <begin position="7"/>
        <end position="124"/>
    </location>
</feature>
<name>A0A928W152_9CYAN</name>
<dbReference type="NCBIfam" id="TIGR00229">
    <property type="entry name" value="sensory_box"/>
    <property type="match status" value="1"/>
</dbReference>
<dbReference type="Pfam" id="PF00989">
    <property type="entry name" value="PAS"/>
    <property type="match status" value="1"/>
</dbReference>
<dbReference type="Pfam" id="PF00990">
    <property type="entry name" value="GGDEF"/>
    <property type="match status" value="1"/>
</dbReference>
<dbReference type="PROSITE" id="PS50883">
    <property type="entry name" value="EAL"/>
    <property type="match status" value="1"/>
</dbReference>
<dbReference type="SMART" id="SM00448">
    <property type="entry name" value="REC"/>
    <property type="match status" value="1"/>
</dbReference>
<comment type="caution">
    <text evidence="7">The sequence shown here is derived from an EMBL/GenBank/DDBJ whole genome shotgun (WGS) entry which is preliminary data.</text>
</comment>
<dbReference type="AlphaFoldDB" id="A0A928W152"/>
<dbReference type="InterPro" id="IPR035919">
    <property type="entry name" value="EAL_sf"/>
</dbReference>
<dbReference type="SUPFAM" id="SSF55073">
    <property type="entry name" value="Nucleotide cyclase"/>
    <property type="match status" value="1"/>
</dbReference>
<dbReference type="InterPro" id="IPR000014">
    <property type="entry name" value="PAS"/>
</dbReference>
<evidence type="ECO:0000256" key="2">
    <source>
        <dbReference type="SAM" id="Coils"/>
    </source>
</evidence>
<dbReference type="InterPro" id="IPR029787">
    <property type="entry name" value="Nucleotide_cyclase"/>
</dbReference>
<dbReference type="GO" id="GO:0006355">
    <property type="term" value="P:regulation of DNA-templated transcription"/>
    <property type="evidence" value="ECO:0007669"/>
    <property type="project" value="InterPro"/>
</dbReference>
<dbReference type="InterPro" id="IPR043128">
    <property type="entry name" value="Rev_trsase/Diguanyl_cyclase"/>
</dbReference>
<dbReference type="SUPFAM" id="SSF52172">
    <property type="entry name" value="CheY-like"/>
    <property type="match status" value="1"/>
</dbReference>
<dbReference type="PANTHER" id="PTHR44757:SF2">
    <property type="entry name" value="BIOFILM ARCHITECTURE MAINTENANCE PROTEIN MBAA"/>
    <property type="match status" value="1"/>
</dbReference>
<dbReference type="CDD" id="cd01949">
    <property type="entry name" value="GGDEF"/>
    <property type="match status" value="1"/>
</dbReference>
<protein>
    <submittedName>
        <fullName evidence="7">EAL domain-containing protein</fullName>
    </submittedName>
</protein>
<dbReference type="PROSITE" id="PS50112">
    <property type="entry name" value="PAS"/>
    <property type="match status" value="1"/>
</dbReference>
<dbReference type="PROSITE" id="PS50887">
    <property type="entry name" value="GGDEF"/>
    <property type="match status" value="1"/>
</dbReference>
<evidence type="ECO:0000259" key="4">
    <source>
        <dbReference type="PROSITE" id="PS50112"/>
    </source>
</evidence>
<comment type="caution">
    <text evidence="1">Lacks conserved residue(s) required for the propagation of feature annotation.</text>
</comment>
<evidence type="ECO:0000259" key="5">
    <source>
        <dbReference type="PROSITE" id="PS50883"/>
    </source>
</evidence>
<evidence type="ECO:0000259" key="3">
    <source>
        <dbReference type="PROSITE" id="PS50110"/>
    </source>
</evidence>
<dbReference type="PROSITE" id="PS50110">
    <property type="entry name" value="RESPONSE_REGULATORY"/>
    <property type="match status" value="1"/>
</dbReference>
<sequence length="712" mass="80084">MLTPEIRILLIDRDRKNVKLIQKFLTQAKDFQATLVCVDCLEAGLNVLKGENFEIVLCSLLLPDEEGLDVVRNIHHLFPQIPIVVLSRQIDESRALAALREGAQDYLVKGQFNLHLLVRALRHSIERQRLHLDLERQTLALQTSQEQLQTLIAKNADGILVVDRSGAIQFVNPAAEAIFGRTAAELQGQSFGITIPSTISDRVEISIFRPSGEQIAAEMRLVEFEWLGKPAYLASLREITARKQAELALEQLNDELQQANEQLRAEIDRRSGVESELRYNVGHDALTGLLNRISLMQALGRSIDRSENNPNYLFAILFLDLDRFKLVNDSLGHLTGDQLLVAVARRLENCLRQSDIVARFGGDEFIILLDDLKSFKKVTQIAERIVSELKQPFQVNGHEVFTSTSIGIALSTGSRAEPDEFIRDADIALYQAKAKGKCRYEIFNSLMYAQVAGQLQLETDLRRGLEQGEFVVHYQPIISLFTNRMVGFEALVRWNHPERGLVPPDRFIPIAEETGLLVPLDWWVLNQACGQMRRWQSQFPASQKMVMSVNLSGKQFWQPDCLEQIEGVLHKTGLPRSNLKLEVTEGTLIDNDMPTSRLLSQIRALGMGLSIDDFGTGYSSLSYLHRFPFNTLKIDRSFISMQFSGESKIVEAIIVLAHNLGMNVIAEGVETSKHKQRLRELGCEQAQGYLFSPPVDAVSATELFDSQFAAAL</sequence>
<proteinExistence type="predicted"/>
<keyword evidence="2" id="KW-0175">Coiled coil</keyword>
<dbReference type="FunFam" id="3.30.70.270:FF:000001">
    <property type="entry name" value="Diguanylate cyclase domain protein"/>
    <property type="match status" value="1"/>
</dbReference>
<dbReference type="InterPro" id="IPR001789">
    <property type="entry name" value="Sig_transdc_resp-reg_receiver"/>
</dbReference>
<evidence type="ECO:0000256" key="1">
    <source>
        <dbReference type="PROSITE-ProRule" id="PRU00169"/>
    </source>
</evidence>
<dbReference type="SMART" id="SM00267">
    <property type="entry name" value="GGDEF"/>
    <property type="match status" value="1"/>
</dbReference>
<gene>
    <name evidence="7" type="ORF">IQ235_14390</name>
</gene>
<dbReference type="InterPro" id="IPR035965">
    <property type="entry name" value="PAS-like_dom_sf"/>
</dbReference>
<dbReference type="CDD" id="cd01948">
    <property type="entry name" value="EAL"/>
    <property type="match status" value="1"/>
</dbReference>
<dbReference type="CDD" id="cd00156">
    <property type="entry name" value="REC"/>
    <property type="match status" value="1"/>
</dbReference>
<keyword evidence="8" id="KW-1185">Reference proteome</keyword>
<feature type="domain" description="PAS" evidence="4">
    <location>
        <begin position="144"/>
        <end position="190"/>
    </location>
</feature>
<dbReference type="SUPFAM" id="SSF141868">
    <property type="entry name" value="EAL domain-like"/>
    <property type="match status" value="1"/>
</dbReference>
<feature type="coiled-coil region" evidence="2">
    <location>
        <begin position="242"/>
        <end position="276"/>
    </location>
</feature>
<dbReference type="SUPFAM" id="SSF55785">
    <property type="entry name" value="PYP-like sensor domain (PAS domain)"/>
    <property type="match status" value="1"/>
</dbReference>
<evidence type="ECO:0000259" key="6">
    <source>
        <dbReference type="PROSITE" id="PS50887"/>
    </source>
</evidence>
<dbReference type="RefSeq" id="WP_264322151.1">
    <property type="nucleotide sequence ID" value="NZ_JADEXN010000274.1"/>
</dbReference>
<evidence type="ECO:0000313" key="7">
    <source>
        <dbReference type="EMBL" id="MBE9041968.1"/>
    </source>
</evidence>
<dbReference type="InterPro" id="IPR001633">
    <property type="entry name" value="EAL_dom"/>
</dbReference>
<dbReference type="Gene3D" id="3.30.70.270">
    <property type="match status" value="1"/>
</dbReference>
<dbReference type="Gene3D" id="3.30.450.20">
    <property type="entry name" value="PAS domain"/>
    <property type="match status" value="2"/>
</dbReference>
<dbReference type="SMART" id="SM00052">
    <property type="entry name" value="EAL"/>
    <property type="match status" value="1"/>
</dbReference>
<dbReference type="InterPro" id="IPR052155">
    <property type="entry name" value="Biofilm_reg_signaling"/>
</dbReference>
<dbReference type="CDD" id="cd00130">
    <property type="entry name" value="PAS"/>
    <property type="match status" value="1"/>
</dbReference>
<dbReference type="GO" id="GO:0000160">
    <property type="term" value="P:phosphorelay signal transduction system"/>
    <property type="evidence" value="ECO:0007669"/>
    <property type="project" value="InterPro"/>
</dbReference>
<feature type="domain" description="GGDEF" evidence="6">
    <location>
        <begin position="312"/>
        <end position="445"/>
    </location>
</feature>
<dbReference type="NCBIfam" id="TIGR00254">
    <property type="entry name" value="GGDEF"/>
    <property type="match status" value="1"/>
</dbReference>
<dbReference type="Gene3D" id="3.20.20.450">
    <property type="entry name" value="EAL domain"/>
    <property type="match status" value="1"/>
</dbReference>
<dbReference type="Proteomes" id="UP000621799">
    <property type="component" value="Unassembled WGS sequence"/>
</dbReference>
<dbReference type="InterPro" id="IPR013767">
    <property type="entry name" value="PAS_fold"/>
</dbReference>
<dbReference type="InterPro" id="IPR000160">
    <property type="entry name" value="GGDEF_dom"/>
</dbReference>
<dbReference type="SMART" id="SM00091">
    <property type="entry name" value="PAS"/>
    <property type="match status" value="1"/>
</dbReference>
<feature type="domain" description="EAL" evidence="5">
    <location>
        <begin position="454"/>
        <end position="708"/>
    </location>
</feature>
<dbReference type="FunFam" id="3.20.20.450:FF:000001">
    <property type="entry name" value="Cyclic di-GMP phosphodiesterase yahA"/>
    <property type="match status" value="1"/>
</dbReference>
<evidence type="ECO:0000313" key="8">
    <source>
        <dbReference type="Proteomes" id="UP000621799"/>
    </source>
</evidence>